<evidence type="ECO:0000313" key="3">
    <source>
        <dbReference type="EMBL" id="CAH0556928.1"/>
    </source>
</evidence>
<dbReference type="InterPro" id="IPR050113">
    <property type="entry name" value="Ub_conjugating_enzyme"/>
</dbReference>
<feature type="compositionally biased region" description="Polar residues" evidence="1">
    <location>
        <begin position="1"/>
        <end position="22"/>
    </location>
</feature>
<keyword evidence="4" id="KW-1185">Reference proteome</keyword>
<dbReference type="Proteomes" id="UP001154078">
    <property type="component" value="Chromosome 5"/>
</dbReference>
<protein>
    <recommendedName>
        <fullName evidence="2">UBC core domain-containing protein</fullName>
    </recommendedName>
</protein>
<proteinExistence type="predicted"/>
<dbReference type="CDD" id="cd23814">
    <property type="entry name" value="UEV_AKTIP"/>
    <property type="match status" value="1"/>
</dbReference>
<evidence type="ECO:0000313" key="4">
    <source>
        <dbReference type="Proteomes" id="UP001154078"/>
    </source>
</evidence>
<sequence length="271" mass="31624">MYSAVRSSKQNHNENQNFTRQGSLRKVINEDNSKSNLFGRQNEDLNTVYQMYRQEYVILAEFKMVQTENINGVYVIPSRESSLLWFGVIYVRNGPYEDGVFRFNVILDEDFPDSEHPKVVFQSKLFHPVINPETNELNLSNAFPTWSKNDQHIWQVLKFVQWIFENCDSCQTHTINSEAMDLLKNNKEAFIIKAKELVKLSQKHLYDDPPTEDKHYITFSQYDPQTHDKLQKQMLSYTGEDKNTKKGLSWVLPGSLKPLGRPPSPHSDNES</sequence>
<feature type="region of interest" description="Disordered" evidence="1">
    <location>
        <begin position="241"/>
        <end position="271"/>
    </location>
</feature>
<dbReference type="Pfam" id="PF00179">
    <property type="entry name" value="UQ_con"/>
    <property type="match status" value="1"/>
</dbReference>
<dbReference type="PANTHER" id="PTHR24067">
    <property type="entry name" value="UBIQUITIN-CONJUGATING ENZYME E2"/>
    <property type="match status" value="1"/>
</dbReference>
<accession>A0A9P0FHP9</accession>
<feature type="domain" description="UBC core" evidence="2">
    <location>
        <begin position="53"/>
        <end position="203"/>
    </location>
</feature>
<gene>
    <name evidence="3" type="ORF">MELIAE_LOCUS7757</name>
</gene>
<name>A0A9P0FHP9_BRAAE</name>
<dbReference type="AlphaFoldDB" id="A0A9P0FHP9"/>
<dbReference type="PROSITE" id="PS50127">
    <property type="entry name" value="UBC_2"/>
    <property type="match status" value="1"/>
</dbReference>
<dbReference type="InterPro" id="IPR016135">
    <property type="entry name" value="UBQ-conjugating_enzyme/RWD"/>
</dbReference>
<dbReference type="EMBL" id="OV121136">
    <property type="protein sequence ID" value="CAH0556928.1"/>
    <property type="molecule type" value="Genomic_DNA"/>
</dbReference>
<dbReference type="OrthoDB" id="5596422at2759"/>
<reference evidence="3" key="1">
    <citation type="submission" date="2021-12" db="EMBL/GenBank/DDBJ databases">
        <authorList>
            <person name="King R."/>
        </authorList>
    </citation>
    <scope>NUCLEOTIDE SEQUENCE</scope>
</reference>
<dbReference type="SUPFAM" id="SSF54495">
    <property type="entry name" value="UBC-like"/>
    <property type="match status" value="1"/>
</dbReference>
<organism evidence="3 4">
    <name type="scientific">Brassicogethes aeneus</name>
    <name type="common">Rape pollen beetle</name>
    <name type="synonym">Meligethes aeneus</name>
    <dbReference type="NCBI Taxonomy" id="1431903"/>
    <lineage>
        <taxon>Eukaryota</taxon>
        <taxon>Metazoa</taxon>
        <taxon>Ecdysozoa</taxon>
        <taxon>Arthropoda</taxon>
        <taxon>Hexapoda</taxon>
        <taxon>Insecta</taxon>
        <taxon>Pterygota</taxon>
        <taxon>Neoptera</taxon>
        <taxon>Endopterygota</taxon>
        <taxon>Coleoptera</taxon>
        <taxon>Polyphaga</taxon>
        <taxon>Cucujiformia</taxon>
        <taxon>Nitidulidae</taxon>
        <taxon>Meligethinae</taxon>
        <taxon>Brassicogethes</taxon>
    </lineage>
</organism>
<dbReference type="InterPro" id="IPR000608">
    <property type="entry name" value="UBC"/>
</dbReference>
<dbReference type="SMART" id="SM00212">
    <property type="entry name" value="UBCc"/>
    <property type="match status" value="1"/>
</dbReference>
<evidence type="ECO:0000259" key="2">
    <source>
        <dbReference type="PROSITE" id="PS50127"/>
    </source>
</evidence>
<evidence type="ECO:0000256" key="1">
    <source>
        <dbReference type="SAM" id="MobiDB-lite"/>
    </source>
</evidence>
<feature type="region of interest" description="Disordered" evidence="1">
    <location>
        <begin position="1"/>
        <end position="25"/>
    </location>
</feature>
<dbReference type="Gene3D" id="3.10.110.10">
    <property type="entry name" value="Ubiquitin Conjugating Enzyme"/>
    <property type="match status" value="1"/>
</dbReference>